<name>A0AAD7R398_9TELE</name>
<dbReference type="InterPro" id="IPR050951">
    <property type="entry name" value="Retrovirus_Pol_polyprotein"/>
</dbReference>
<dbReference type="PANTHER" id="PTHR37984">
    <property type="entry name" value="PROTEIN CBG26694"/>
    <property type="match status" value="1"/>
</dbReference>
<gene>
    <name evidence="3" type="ORF">AAFF_G00418590</name>
</gene>
<proteinExistence type="predicted"/>
<dbReference type="FunFam" id="3.30.420.10:FF:000032">
    <property type="entry name" value="Retrovirus-related Pol polyprotein from transposon 297-like Protein"/>
    <property type="match status" value="1"/>
</dbReference>
<dbReference type="GO" id="GO:0003676">
    <property type="term" value="F:nucleic acid binding"/>
    <property type="evidence" value="ECO:0007669"/>
    <property type="project" value="InterPro"/>
</dbReference>
<dbReference type="AlphaFoldDB" id="A0AAD7R398"/>
<dbReference type="InterPro" id="IPR041588">
    <property type="entry name" value="Integrase_H2C2"/>
</dbReference>
<protein>
    <recommendedName>
        <fullName evidence="1">Gypsy retrotransposon integrase-like protein 1</fullName>
    </recommendedName>
</protein>
<comment type="caution">
    <text evidence="3">The sequence shown here is derived from an EMBL/GenBank/DDBJ whole genome shotgun (WGS) entry which is preliminary data.</text>
</comment>
<dbReference type="InterPro" id="IPR001584">
    <property type="entry name" value="Integrase_cat-core"/>
</dbReference>
<accession>A0AAD7R398</accession>
<dbReference type="InterPro" id="IPR012337">
    <property type="entry name" value="RNaseH-like_sf"/>
</dbReference>
<keyword evidence="4" id="KW-1185">Reference proteome</keyword>
<organism evidence="3 4">
    <name type="scientific">Aldrovandia affinis</name>
    <dbReference type="NCBI Taxonomy" id="143900"/>
    <lineage>
        <taxon>Eukaryota</taxon>
        <taxon>Metazoa</taxon>
        <taxon>Chordata</taxon>
        <taxon>Craniata</taxon>
        <taxon>Vertebrata</taxon>
        <taxon>Euteleostomi</taxon>
        <taxon>Actinopterygii</taxon>
        <taxon>Neopterygii</taxon>
        <taxon>Teleostei</taxon>
        <taxon>Notacanthiformes</taxon>
        <taxon>Halosauridae</taxon>
        <taxon>Aldrovandia</taxon>
    </lineage>
</organism>
<sequence>MVESNVDTSAITAGPSDDLRELKECFRRQQAQLDAILKHVVKQAGTEWVSALSQCQQRERLLETGRVGEAVSLPGSAIRIPAGSLRGAVNVPVVNVGEEDQWLKPRTVLGTLHLADVHSSSQTVQAEEQTQEEGRRVVFIRSMVAESPPPSTISGLDELKWPDLSPHEITTAKTLLSKYSDTFSLYEGDVGCTNLIHHEIPLVDDVPSISTALPGIAVPPQVADHHLQRPSGNQSSAHTMAVDAAQCAPRLICRPCKPPTLQSKPSCPIGEEGGPQMEQKGSENRLRCWGCLENGRGSGRSTGYSTGRSGIPPSREAVHQLLLPKVLQAEVLTSLHDNHGHQGAERTIGLVRERCYWSNMRSDIDRWCKECERQAYPTSDQKAHTVVKILTEKWFYTYGVPKRIHSDQGRNFEGELLKRLCQLYGVVKSRTTPYHPEGNGQCERFNRTIFDLLRSLPEEKKRKWPQVLPQLLFAYNTTAHQSTGHSPYELMFGQKPQLPVDLLLGQAEEEQMATTLEDWVTRHQDHLASVYVNAWRYLEAAATSREHRQPEPNAPILLAGTLVYKKNHGPGR</sequence>
<evidence type="ECO:0000256" key="1">
    <source>
        <dbReference type="ARBA" id="ARBA00039658"/>
    </source>
</evidence>
<dbReference type="Proteomes" id="UP001221898">
    <property type="component" value="Unassembled WGS sequence"/>
</dbReference>
<dbReference type="InterPro" id="IPR036397">
    <property type="entry name" value="RNaseH_sf"/>
</dbReference>
<dbReference type="PANTHER" id="PTHR37984:SF15">
    <property type="entry name" value="INTEGRASE CATALYTIC DOMAIN-CONTAINING PROTEIN"/>
    <property type="match status" value="1"/>
</dbReference>
<reference evidence="3" key="1">
    <citation type="journal article" date="2023" name="Science">
        <title>Genome structures resolve the early diversification of teleost fishes.</title>
        <authorList>
            <person name="Parey E."/>
            <person name="Louis A."/>
            <person name="Montfort J."/>
            <person name="Bouchez O."/>
            <person name="Roques C."/>
            <person name="Iampietro C."/>
            <person name="Lluch J."/>
            <person name="Castinel A."/>
            <person name="Donnadieu C."/>
            <person name="Desvignes T."/>
            <person name="Floi Bucao C."/>
            <person name="Jouanno E."/>
            <person name="Wen M."/>
            <person name="Mejri S."/>
            <person name="Dirks R."/>
            <person name="Jansen H."/>
            <person name="Henkel C."/>
            <person name="Chen W.J."/>
            <person name="Zahm M."/>
            <person name="Cabau C."/>
            <person name="Klopp C."/>
            <person name="Thompson A.W."/>
            <person name="Robinson-Rechavi M."/>
            <person name="Braasch I."/>
            <person name="Lecointre G."/>
            <person name="Bobe J."/>
            <person name="Postlethwait J.H."/>
            <person name="Berthelot C."/>
            <person name="Roest Crollius H."/>
            <person name="Guiguen Y."/>
        </authorList>
    </citation>
    <scope>NUCLEOTIDE SEQUENCE</scope>
    <source>
        <strain evidence="3">NC1722</strain>
    </source>
</reference>
<evidence type="ECO:0000313" key="3">
    <source>
        <dbReference type="EMBL" id="KAJ8361829.1"/>
    </source>
</evidence>
<evidence type="ECO:0000313" key="4">
    <source>
        <dbReference type="Proteomes" id="UP001221898"/>
    </source>
</evidence>
<dbReference type="EMBL" id="JAINUG010000872">
    <property type="protein sequence ID" value="KAJ8361829.1"/>
    <property type="molecule type" value="Genomic_DNA"/>
</dbReference>
<dbReference type="FunFam" id="1.10.340.70:FF:000001">
    <property type="entry name" value="Retrovirus-related Pol polyprotein from transposon gypsy-like Protein"/>
    <property type="match status" value="1"/>
</dbReference>
<evidence type="ECO:0000259" key="2">
    <source>
        <dbReference type="PROSITE" id="PS50994"/>
    </source>
</evidence>
<feature type="domain" description="Integrase catalytic" evidence="2">
    <location>
        <begin position="375"/>
        <end position="495"/>
    </location>
</feature>
<dbReference type="PROSITE" id="PS50994">
    <property type="entry name" value="INTEGRASE"/>
    <property type="match status" value="1"/>
</dbReference>
<dbReference type="Pfam" id="PF17921">
    <property type="entry name" value="Integrase_H2C2"/>
    <property type="match status" value="1"/>
</dbReference>
<dbReference type="SUPFAM" id="SSF53098">
    <property type="entry name" value="Ribonuclease H-like"/>
    <property type="match status" value="1"/>
</dbReference>
<dbReference type="GO" id="GO:0015074">
    <property type="term" value="P:DNA integration"/>
    <property type="evidence" value="ECO:0007669"/>
    <property type="project" value="InterPro"/>
</dbReference>
<dbReference type="Gene3D" id="3.30.420.10">
    <property type="entry name" value="Ribonuclease H-like superfamily/Ribonuclease H"/>
    <property type="match status" value="1"/>
</dbReference>